<keyword evidence="10" id="KW-0539">Nucleus</keyword>
<keyword evidence="8 12" id="KW-0694">RNA-binding</keyword>
<sequence>MFSEGIARLKEKAKKRKGRGHGAELVSTRDDVGHYESMNVVEEDDNEPGPQRFGIINIFYVLSAVEGWILFINSVHEEAQEDDIQDKFSEFGQIKNLHLNLDRRTGFLKGYALVEYETFKEAQAAKEALNGTEILGQAISVDWCFVKGPKKIRKRSHRRR</sequence>
<comment type="subcellular location">
    <subcellularLocation>
        <location evidence="2">Cytoplasm</location>
    </subcellularLocation>
    <subcellularLocation>
        <location evidence="1">Nucleus</location>
    </subcellularLocation>
</comment>
<evidence type="ECO:0000256" key="3">
    <source>
        <dbReference type="ARBA" id="ARBA00007987"/>
    </source>
</evidence>
<comment type="similarity">
    <text evidence="3">Belongs to the RBM8A family.</text>
</comment>
<keyword evidence="5" id="KW-0963">Cytoplasm</keyword>
<dbReference type="PANTHER" id="PTHR45894">
    <property type="entry name" value="RNA-BINDING PROTEIN 8A"/>
    <property type="match status" value="1"/>
</dbReference>
<evidence type="ECO:0000256" key="2">
    <source>
        <dbReference type="ARBA" id="ARBA00004496"/>
    </source>
</evidence>
<dbReference type="Pfam" id="PF00076">
    <property type="entry name" value="RRM_1"/>
    <property type="match status" value="1"/>
</dbReference>
<dbReference type="InterPro" id="IPR033744">
    <property type="entry name" value="RRM_RBM8"/>
</dbReference>
<evidence type="ECO:0000256" key="4">
    <source>
        <dbReference type="ARBA" id="ARBA00022448"/>
    </source>
</evidence>
<feature type="domain" description="RRM" evidence="13">
    <location>
        <begin position="68"/>
        <end position="146"/>
    </location>
</feature>
<dbReference type="Gene3D" id="3.30.70.330">
    <property type="match status" value="1"/>
</dbReference>
<keyword evidence="4" id="KW-0813">Transport</keyword>
<evidence type="ECO:0000256" key="5">
    <source>
        <dbReference type="ARBA" id="ARBA00022490"/>
    </source>
</evidence>
<evidence type="ECO:0000256" key="7">
    <source>
        <dbReference type="ARBA" id="ARBA00022845"/>
    </source>
</evidence>
<dbReference type="GO" id="GO:0003729">
    <property type="term" value="F:mRNA binding"/>
    <property type="evidence" value="ECO:0007669"/>
    <property type="project" value="InterPro"/>
</dbReference>
<keyword evidence="7" id="KW-0810">Translation regulation</keyword>
<protein>
    <recommendedName>
        <fullName evidence="11">RNA-binding protein 8A</fullName>
    </recommendedName>
</protein>
<dbReference type="InterPro" id="IPR000504">
    <property type="entry name" value="RRM_dom"/>
</dbReference>
<dbReference type="EMBL" id="QBLH01003951">
    <property type="protein sequence ID" value="TGZ32201.1"/>
    <property type="molecule type" value="Genomic_DNA"/>
</dbReference>
<dbReference type="STRING" id="300112.A0A4S2JA25"/>
<evidence type="ECO:0000259" key="13">
    <source>
        <dbReference type="PROSITE" id="PS50102"/>
    </source>
</evidence>
<dbReference type="PROSITE" id="PS50102">
    <property type="entry name" value="RRM"/>
    <property type="match status" value="1"/>
</dbReference>
<dbReference type="SMART" id="SM00360">
    <property type="entry name" value="RRM"/>
    <property type="match status" value="1"/>
</dbReference>
<evidence type="ECO:0000256" key="12">
    <source>
        <dbReference type="PROSITE-ProRule" id="PRU00176"/>
    </source>
</evidence>
<dbReference type="InterPro" id="IPR008111">
    <property type="entry name" value="RNA-bd_8"/>
</dbReference>
<keyword evidence="9" id="KW-0508">mRNA splicing</keyword>
<evidence type="ECO:0000256" key="10">
    <source>
        <dbReference type="ARBA" id="ARBA00023242"/>
    </source>
</evidence>
<accession>A0A4S2JA25</accession>
<evidence type="ECO:0000256" key="8">
    <source>
        <dbReference type="ARBA" id="ARBA00022884"/>
    </source>
</evidence>
<dbReference type="GO" id="GO:0006397">
    <property type="term" value="P:mRNA processing"/>
    <property type="evidence" value="ECO:0007669"/>
    <property type="project" value="UniProtKB-KW"/>
</dbReference>
<keyword evidence="6" id="KW-0507">mRNA processing</keyword>
<dbReference type="InterPro" id="IPR012677">
    <property type="entry name" value="Nucleotide-bd_a/b_plait_sf"/>
</dbReference>
<keyword evidence="15" id="KW-1185">Reference proteome</keyword>
<dbReference type="FunFam" id="3.30.70.330:FF:000525">
    <property type="entry name" value="RNA-binding protein 8A"/>
    <property type="match status" value="1"/>
</dbReference>
<organism evidence="14 15">
    <name type="scientific">Temnothorax longispinosus</name>
    <dbReference type="NCBI Taxonomy" id="300112"/>
    <lineage>
        <taxon>Eukaryota</taxon>
        <taxon>Metazoa</taxon>
        <taxon>Ecdysozoa</taxon>
        <taxon>Arthropoda</taxon>
        <taxon>Hexapoda</taxon>
        <taxon>Insecta</taxon>
        <taxon>Pterygota</taxon>
        <taxon>Neoptera</taxon>
        <taxon>Endopterygota</taxon>
        <taxon>Hymenoptera</taxon>
        <taxon>Apocrita</taxon>
        <taxon>Aculeata</taxon>
        <taxon>Formicoidea</taxon>
        <taxon>Formicidae</taxon>
        <taxon>Myrmicinae</taxon>
        <taxon>Temnothorax</taxon>
    </lineage>
</organism>
<dbReference type="GO" id="GO:0008380">
    <property type="term" value="P:RNA splicing"/>
    <property type="evidence" value="ECO:0007669"/>
    <property type="project" value="UniProtKB-KW"/>
</dbReference>
<dbReference type="SUPFAM" id="SSF54928">
    <property type="entry name" value="RNA-binding domain, RBD"/>
    <property type="match status" value="1"/>
</dbReference>
<proteinExistence type="inferred from homology"/>
<evidence type="ECO:0000256" key="1">
    <source>
        <dbReference type="ARBA" id="ARBA00004123"/>
    </source>
</evidence>
<reference evidence="14 15" key="1">
    <citation type="journal article" date="2019" name="Philos. Trans. R. Soc. Lond., B, Biol. Sci.">
        <title>Ant behaviour and brain gene expression of defending hosts depend on the ecological success of the intruding social parasite.</title>
        <authorList>
            <person name="Kaur R."/>
            <person name="Stoldt M."/>
            <person name="Jongepier E."/>
            <person name="Feldmeyer B."/>
            <person name="Menzel F."/>
            <person name="Bornberg-Bauer E."/>
            <person name="Foitzik S."/>
        </authorList>
    </citation>
    <scope>NUCLEOTIDE SEQUENCE [LARGE SCALE GENOMIC DNA]</scope>
    <source>
        <tissue evidence="14">Whole body</tissue>
    </source>
</reference>
<evidence type="ECO:0000256" key="6">
    <source>
        <dbReference type="ARBA" id="ARBA00022664"/>
    </source>
</evidence>
<dbReference type="InterPro" id="IPR035979">
    <property type="entry name" value="RBD_domain_sf"/>
</dbReference>
<dbReference type="GO" id="GO:0006417">
    <property type="term" value="P:regulation of translation"/>
    <property type="evidence" value="ECO:0007669"/>
    <property type="project" value="UniProtKB-KW"/>
</dbReference>
<dbReference type="GO" id="GO:0005634">
    <property type="term" value="C:nucleus"/>
    <property type="evidence" value="ECO:0007669"/>
    <property type="project" value="UniProtKB-SubCell"/>
</dbReference>
<dbReference type="CDD" id="cd12324">
    <property type="entry name" value="RRM_RBM8"/>
    <property type="match status" value="1"/>
</dbReference>
<evidence type="ECO:0000256" key="9">
    <source>
        <dbReference type="ARBA" id="ARBA00023187"/>
    </source>
</evidence>
<evidence type="ECO:0000313" key="15">
    <source>
        <dbReference type="Proteomes" id="UP000310200"/>
    </source>
</evidence>
<dbReference type="Proteomes" id="UP000310200">
    <property type="component" value="Unassembled WGS sequence"/>
</dbReference>
<comment type="caution">
    <text evidence="14">The sequence shown here is derived from an EMBL/GenBank/DDBJ whole genome shotgun (WGS) entry which is preliminary data.</text>
</comment>
<dbReference type="AlphaFoldDB" id="A0A4S2JA25"/>
<evidence type="ECO:0000313" key="14">
    <source>
        <dbReference type="EMBL" id="TGZ32201.1"/>
    </source>
</evidence>
<name>A0A4S2JA25_9HYME</name>
<gene>
    <name evidence="14" type="ORF">DBV15_01022</name>
</gene>
<evidence type="ECO:0000256" key="11">
    <source>
        <dbReference type="ARBA" id="ARBA00077711"/>
    </source>
</evidence>
<dbReference type="GO" id="GO:0005737">
    <property type="term" value="C:cytoplasm"/>
    <property type="evidence" value="ECO:0007669"/>
    <property type="project" value="UniProtKB-SubCell"/>
</dbReference>